<name>A0ABV6YJZ6_UNCEI</name>
<keyword evidence="2" id="KW-1185">Reference proteome</keyword>
<organism evidence="1 2">
    <name type="scientific">Eiseniibacteriota bacterium</name>
    <dbReference type="NCBI Taxonomy" id="2212470"/>
    <lineage>
        <taxon>Bacteria</taxon>
        <taxon>Candidatus Eiseniibacteriota</taxon>
    </lineage>
</organism>
<comment type="caution">
    <text evidence="1">The sequence shown here is derived from an EMBL/GenBank/DDBJ whole genome shotgun (WGS) entry which is preliminary data.</text>
</comment>
<dbReference type="Proteomes" id="UP001593833">
    <property type="component" value="Unassembled WGS sequence"/>
</dbReference>
<accession>A0ABV6YJZ6</accession>
<proteinExistence type="predicted"/>
<evidence type="ECO:0000313" key="2">
    <source>
        <dbReference type="Proteomes" id="UP001593833"/>
    </source>
</evidence>
<gene>
    <name evidence="1" type="ORF">ACFL6M_03535</name>
</gene>
<reference evidence="1 2" key="1">
    <citation type="submission" date="2024-09" db="EMBL/GenBank/DDBJ databases">
        <authorList>
            <person name="D'Angelo T."/>
        </authorList>
    </citation>
    <scope>NUCLEOTIDE SEQUENCE [LARGE SCALE GENOMIC DNA]</scope>
    <source>
        <strain evidence="1">SAG AM-320-E07</strain>
    </source>
</reference>
<protein>
    <submittedName>
        <fullName evidence="1">Uncharacterized protein</fullName>
    </submittedName>
</protein>
<sequence>MEDGSHIDRERYAIAVFAVVERDEAAISYLHRALQIHTDGSLWVLSGRGVRPSDSGVMAVFDVFDQDGAFARQVALEAPHDGQSVGIFLSGPDRILVVKGYFESLAAQFGNGATFTGEDGEADLPEVICCQMESR</sequence>
<dbReference type="EMBL" id="JBHPKH010000027">
    <property type="protein sequence ID" value="MFC1572652.1"/>
    <property type="molecule type" value="Genomic_DNA"/>
</dbReference>
<evidence type="ECO:0000313" key="1">
    <source>
        <dbReference type="EMBL" id="MFC1572652.1"/>
    </source>
</evidence>